<organism evidence="2 3">
    <name type="scientific">Protopolystoma xenopodis</name>
    <dbReference type="NCBI Taxonomy" id="117903"/>
    <lineage>
        <taxon>Eukaryota</taxon>
        <taxon>Metazoa</taxon>
        <taxon>Spiralia</taxon>
        <taxon>Lophotrochozoa</taxon>
        <taxon>Platyhelminthes</taxon>
        <taxon>Monogenea</taxon>
        <taxon>Polyopisthocotylea</taxon>
        <taxon>Polystomatidea</taxon>
        <taxon>Polystomatidae</taxon>
        <taxon>Protopolystoma</taxon>
    </lineage>
</organism>
<sequence length="42" mass="4891">MLLMRSLFFIICHNAYQMTQSCHAILDPPVTKQVHRHGILLI</sequence>
<accession>A0A3S5AQ12</accession>
<gene>
    <name evidence="2" type="ORF">PXEA_LOCUS19027</name>
</gene>
<feature type="signal peptide" evidence="1">
    <location>
        <begin position="1"/>
        <end position="17"/>
    </location>
</feature>
<dbReference type="PROSITE" id="PS51257">
    <property type="entry name" value="PROKAR_LIPOPROTEIN"/>
    <property type="match status" value="1"/>
</dbReference>
<protein>
    <submittedName>
        <fullName evidence="2">Uncharacterized protein</fullName>
    </submittedName>
</protein>
<evidence type="ECO:0000256" key="1">
    <source>
        <dbReference type="SAM" id="SignalP"/>
    </source>
</evidence>
<keyword evidence="3" id="KW-1185">Reference proteome</keyword>
<dbReference type="AlphaFoldDB" id="A0A3S5AQ12"/>
<name>A0A3S5AQ12_9PLAT</name>
<evidence type="ECO:0000313" key="3">
    <source>
        <dbReference type="Proteomes" id="UP000784294"/>
    </source>
</evidence>
<dbReference type="EMBL" id="CAAALY010074973">
    <property type="protein sequence ID" value="VEL25587.1"/>
    <property type="molecule type" value="Genomic_DNA"/>
</dbReference>
<reference evidence="2" key="1">
    <citation type="submission" date="2018-11" db="EMBL/GenBank/DDBJ databases">
        <authorList>
            <consortium name="Pathogen Informatics"/>
        </authorList>
    </citation>
    <scope>NUCLEOTIDE SEQUENCE</scope>
</reference>
<proteinExistence type="predicted"/>
<evidence type="ECO:0000313" key="2">
    <source>
        <dbReference type="EMBL" id="VEL25587.1"/>
    </source>
</evidence>
<keyword evidence="1" id="KW-0732">Signal</keyword>
<comment type="caution">
    <text evidence="2">The sequence shown here is derived from an EMBL/GenBank/DDBJ whole genome shotgun (WGS) entry which is preliminary data.</text>
</comment>
<dbReference type="Proteomes" id="UP000784294">
    <property type="component" value="Unassembled WGS sequence"/>
</dbReference>
<feature type="chain" id="PRO_5018625510" evidence="1">
    <location>
        <begin position="18"/>
        <end position="42"/>
    </location>
</feature>